<sequence length="187" mass="20955">MTIRDVVIINLEQALYIVTECQRDPKPGHPTAGAVRWQQGVLPGIHVITPTRLTRPLARKVELRLKQPADDLGRSIAFAGPALSEPSGLRRRDSDSHFDATNTRRQACPSHSRVHSDFLASESQTAAQPRGRVEYAEISCNFRTTRRTRRGSLHALSCNFGISDVWGVLLRTPQRNEDPARLTQRQT</sequence>
<reference evidence="3" key="1">
    <citation type="journal article" date="2010" name="Genome Res.">
        <title>Population genomic sequencing of Coccidioides fungi reveals recent hybridization and transposon control.</title>
        <authorList>
            <person name="Neafsey D.E."/>
            <person name="Barker B.M."/>
            <person name="Sharpton T.J."/>
            <person name="Stajich J.E."/>
            <person name="Park D.J."/>
            <person name="Whiston E."/>
            <person name="Hung C.-Y."/>
            <person name="McMahan C."/>
            <person name="White J."/>
            <person name="Sykes S."/>
            <person name="Heiman D."/>
            <person name="Young S."/>
            <person name="Zeng Q."/>
            <person name="Abouelleil A."/>
            <person name="Aftuck L."/>
            <person name="Bessette D."/>
            <person name="Brown A."/>
            <person name="FitzGerald M."/>
            <person name="Lui A."/>
            <person name="Macdonald J.P."/>
            <person name="Priest M."/>
            <person name="Orbach M.J."/>
            <person name="Galgiani J.N."/>
            <person name="Kirkland T.N."/>
            <person name="Cole G.T."/>
            <person name="Birren B.W."/>
            <person name="Henn M.R."/>
            <person name="Taylor J.W."/>
            <person name="Rounsley S.D."/>
        </authorList>
    </citation>
    <scope>NUCLEOTIDE SEQUENCE [LARGE SCALE GENOMIC DNA]</scope>
    <source>
        <strain evidence="3">RMSCC 2394</strain>
    </source>
</reference>
<accession>A0A0J6YMI5</accession>
<feature type="region of interest" description="Disordered" evidence="1">
    <location>
        <begin position="83"/>
        <end position="113"/>
    </location>
</feature>
<gene>
    <name evidence="2" type="ORF">CIRG_08045</name>
</gene>
<evidence type="ECO:0000313" key="3">
    <source>
        <dbReference type="Proteomes" id="UP000054565"/>
    </source>
</evidence>
<protein>
    <submittedName>
        <fullName evidence="2">Uncharacterized protein</fullName>
    </submittedName>
</protein>
<evidence type="ECO:0000256" key="1">
    <source>
        <dbReference type="SAM" id="MobiDB-lite"/>
    </source>
</evidence>
<dbReference type="AlphaFoldDB" id="A0A0J6YMI5"/>
<organism evidence="2 3">
    <name type="scientific">Coccidioides immitis RMSCC 2394</name>
    <dbReference type="NCBI Taxonomy" id="404692"/>
    <lineage>
        <taxon>Eukaryota</taxon>
        <taxon>Fungi</taxon>
        <taxon>Dikarya</taxon>
        <taxon>Ascomycota</taxon>
        <taxon>Pezizomycotina</taxon>
        <taxon>Eurotiomycetes</taxon>
        <taxon>Eurotiomycetidae</taxon>
        <taxon>Onygenales</taxon>
        <taxon>Onygenaceae</taxon>
        <taxon>Coccidioides</taxon>
    </lineage>
</organism>
<evidence type="ECO:0000313" key="2">
    <source>
        <dbReference type="EMBL" id="KMP08364.1"/>
    </source>
</evidence>
<name>A0A0J6YMI5_COCIT</name>
<dbReference type="Proteomes" id="UP000054565">
    <property type="component" value="Unassembled WGS sequence"/>
</dbReference>
<feature type="compositionally biased region" description="Basic and acidic residues" evidence="1">
    <location>
        <begin position="88"/>
        <end position="98"/>
    </location>
</feature>
<proteinExistence type="predicted"/>
<dbReference type="EMBL" id="DS028097">
    <property type="protein sequence ID" value="KMP08364.1"/>
    <property type="molecule type" value="Genomic_DNA"/>
</dbReference>